<feature type="domain" description="HTH gntR-type" evidence="4">
    <location>
        <begin position="5"/>
        <end position="72"/>
    </location>
</feature>
<dbReference type="CDD" id="cd07377">
    <property type="entry name" value="WHTH_GntR"/>
    <property type="match status" value="1"/>
</dbReference>
<dbReference type="InterPro" id="IPR008920">
    <property type="entry name" value="TF_FadR/GntR_C"/>
</dbReference>
<dbReference type="PROSITE" id="PS50949">
    <property type="entry name" value="HTH_GNTR"/>
    <property type="match status" value="1"/>
</dbReference>
<dbReference type="PANTHER" id="PTHR43537">
    <property type="entry name" value="TRANSCRIPTIONAL REGULATOR, GNTR FAMILY"/>
    <property type="match status" value="1"/>
</dbReference>
<evidence type="ECO:0000313" key="6">
    <source>
        <dbReference type="Proteomes" id="UP001500879"/>
    </source>
</evidence>
<dbReference type="EMBL" id="BAAABX010000023">
    <property type="protein sequence ID" value="GAA0401955.1"/>
    <property type="molecule type" value="Genomic_DNA"/>
</dbReference>
<comment type="caution">
    <text evidence="5">The sequence shown here is derived from an EMBL/GenBank/DDBJ whole genome shotgun (WGS) entry which is preliminary data.</text>
</comment>
<dbReference type="InterPro" id="IPR000524">
    <property type="entry name" value="Tscrpt_reg_HTH_GntR"/>
</dbReference>
<dbReference type="InterPro" id="IPR036388">
    <property type="entry name" value="WH-like_DNA-bd_sf"/>
</dbReference>
<dbReference type="Pfam" id="PF07729">
    <property type="entry name" value="FCD"/>
    <property type="match status" value="1"/>
</dbReference>
<evidence type="ECO:0000256" key="1">
    <source>
        <dbReference type="ARBA" id="ARBA00023015"/>
    </source>
</evidence>
<reference evidence="6" key="1">
    <citation type="journal article" date="2019" name="Int. J. Syst. Evol. Microbiol.">
        <title>The Global Catalogue of Microorganisms (GCM) 10K type strain sequencing project: providing services to taxonomists for standard genome sequencing and annotation.</title>
        <authorList>
            <consortium name="The Broad Institute Genomics Platform"/>
            <consortium name="The Broad Institute Genome Sequencing Center for Infectious Disease"/>
            <person name="Wu L."/>
            <person name="Ma J."/>
        </authorList>
    </citation>
    <scope>NUCLEOTIDE SEQUENCE [LARGE SCALE GENOMIC DNA]</scope>
    <source>
        <strain evidence="6">JCM 4788</strain>
    </source>
</reference>
<protein>
    <submittedName>
        <fullName evidence="5">GntR family transcriptional regulator</fullName>
    </submittedName>
</protein>
<proteinExistence type="predicted"/>
<accession>A0ABP3IGP1</accession>
<gene>
    <name evidence="5" type="ORF">GCM10010357_23810</name>
</gene>
<dbReference type="PANTHER" id="PTHR43537:SF24">
    <property type="entry name" value="GLUCONATE OPERON TRANSCRIPTIONAL REPRESSOR"/>
    <property type="match status" value="1"/>
</dbReference>
<keyword evidence="1" id="KW-0805">Transcription regulation</keyword>
<dbReference type="InterPro" id="IPR036390">
    <property type="entry name" value="WH_DNA-bd_sf"/>
</dbReference>
<evidence type="ECO:0000259" key="4">
    <source>
        <dbReference type="PROSITE" id="PS50949"/>
    </source>
</evidence>
<dbReference type="Gene3D" id="1.20.120.530">
    <property type="entry name" value="GntR ligand-binding domain-like"/>
    <property type="match status" value="1"/>
</dbReference>
<dbReference type="InterPro" id="IPR011711">
    <property type="entry name" value="GntR_C"/>
</dbReference>
<dbReference type="SUPFAM" id="SSF48008">
    <property type="entry name" value="GntR ligand-binding domain-like"/>
    <property type="match status" value="1"/>
</dbReference>
<dbReference type="RefSeq" id="WP_344022956.1">
    <property type="nucleotide sequence ID" value="NZ_BAAABX010000023.1"/>
</dbReference>
<keyword evidence="6" id="KW-1185">Reference proteome</keyword>
<dbReference type="Gene3D" id="1.10.10.10">
    <property type="entry name" value="Winged helix-like DNA-binding domain superfamily/Winged helix DNA-binding domain"/>
    <property type="match status" value="1"/>
</dbReference>
<organism evidence="5 6">
    <name type="scientific">Streptomyces luteireticuli</name>
    <dbReference type="NCBI Taxonomy" id="173858"/>
    <lineage>
        <taxon>Bacteria</taxon>
        <taxon>Bacillati</taxon>
        <taxon>Actinomycetota</taxon>
        <taxon>Actinomycetes</taxon>
        <taxon>Kitasatosporales</taxon>
        <taxon>Streptomycetaceae</taxon>
        <taxon>Streptomyces</taxon>
    </lineage>
</organism>
<sequence>MTHPKPTAERAYAHVRERLLDGRYPGGELLSERGVATELGLSSTPVREAFLRLQAEGFLRLYPKRGALVVPVTPDEAHAVLQARLLMELFALDSLAARGPEAMRAAAEALPQADGGEDADPRKALDIAREFHTRLMRAGGNPTLATLHERLWDQQVRVAAASTTGPGHAADDIGEHAAITDALRRGEGARARELLARHISAVLRRTGLGGEPTLPPPAA</sequence>
<dbReference type="SMART" id="SM00895">
    <property type="entry name" value="FCD"/>
    <property type="match status" value="1"/>
</dbReference>
<dbReference type="Pfam" id="PF00392">
    <property type="entry name" value="GntR"/>
    <property type="match status" value="1"/>
</dbReference>
<evidence type="ECO:0000313" key="5">
    <source>
        <dbReference type="EMBL" id="GAA0401955.1"/>
    </source>
</evidence>
<keyword evidence="2" id="KW-0238">DNA-binding</keyword>
<dbReference type="Proteomes" id="UP001500879">
    <property type="component" value="Unassembled WGS sequence"/>
</dbReference>
<evidence type="ECO:0000256" key="2">
    <source>
        <dbReference type="ARBA" id="ARBA00023125"/>
    </source>
</evidence>
<evidence type="ECO:0000256" key="3">
    <source>
        <dbReference type="ARBA" id="ARBA00023163"/>
    </source>
</evidence>
<dbReference type="SMART" id="SM00345">
    <property type="entry name" value="HTH_GNTR"/>
    <property type="match status" value="1"/>
</dbReference>
<keyword evidence="3" id="KW-0804">Transcription</keyword>
<name>A0ABP3IGP1_9ACTN</name>
<dbReference type="SUPFAM" id="SSF46785">
    <property type="entry name" value="Winged helix' DNA-binding domain"/>
    <property type="match status" value="1"/>
</dbReference>